<protein>
    <submittedName>
        <fullName evidence="2">Uncharacterized protein</fullName>
    </submittedName>
</protein>
<feature type="signal peptide" evidence="1">
    <location>
        <begin position="1"/>
        <end position="29"/>
    </location>
</feature>
<feature type="chain" id="PRO_5047501427" evidence="1">
    <location>
        <begin position="30"/>
        <end position="166"/>
    </location>
</feature>
<evidence type="ECO:0000313" key="3">
    <source>
        <dbReference type="Proteomes" id="UP001596548"/>
    </source>
</evidence>
<sequence>MRTTMRKILLTAAAAVTAFAAMPAIGAQAATKVESVLGTGTLGQFGSPTAYLAAAGNQRGQLGAFTITYPDGTYATGMSSCLVVDGKTAYLTGKILLSGGPRRDTNSWQRGKYVIIGVQDNGDGTVVADKLNFSTGTAANPGCGPDPAATPDFFIVKGNYRVTDAG</sequence>
<proteinExistence type="predicted"/>
<reference evidence="3" key="1">
    <citation type="journal article" date="2019" name="Int. J. Syst. Evol. Microbiol.">
        <title>The Global Catalogue of Microorganisms (GCM) 10K type strain sequencing project: providing services to taxonomists for standard genome sequencing and annotation.</title>
        <authorList>
            <consortium name="The Broad Institute Genomics Platform"/>
            <consortium name="The Broad Institute Genome Sequencing Center for Infectious Disease"/>
            <person name="Wu L."/>
            <person name="Ma J."/>
        </authorList>
    </citation>
    <scope>NUCLEOTIDE SEQUENCE [LARGE SCALE GENOMIC DNA]</scope>
    <source>
        <strain evidence="3">XZYJT-10</strain>
    </source>
</reference>
<comment type="caution">
    <text evidence="2">The sequence shown here is derived from an EMBL/GenBank/DDBJ whole genome shotgun (WGS) entry which is preliminary data.</text>
</comment>
<gene>
    <name evidence="2" type="ORF">ACFQS1_35595</name>
</gene>
<dbReference type="EMBL" id="JBHTBJ010000048">
    <property type="protein sequence ID" value="MFC7279317.1"/>
    <property type="molecule type" value="Genomic_DNA"/>
</dbReference>
<name>A0ABW2I340_9ACTN</name>
<keyword evidence="3" id="KW-1185">Reference proteome</keyword>
<dbReference type="RefSeq" id="WP_378976525.1">
    <property type="nucleotide sequence ID" value="NZ_JBHTBJ010000048.1"/>
</dbReference>
<keyword evidence="1" id="KW-0732">Signal</keyword>
<evidence type="ECO:0000256" key="1">
    <source>
        <dbReference type="SAM" id="SignalP"/>
    </source>
</evidence>
<accession>A0ABW2I340</accession>
<dbReference type="Proteomes" id="UP001596548">
    <property type="component" value="Unassembled WGS sequence"/>
</dbReference>
<organism evidence="2 3">
    <name type="scientific">Paractinoplanes rhizophilus</name>
    <dbReference type="NCBI Taxonomy" id="1416877"/>
    <lineage>
        <taxon>Bacteria</taxon>
        <taxon>Bacillati</taxon>
        <taxon>Actinomycetota</taxon>
        <taxon>Actinomycetes</taxon>
        <taxon>Micromonosporales</taxon>
        <taxon>Micromonosporaceae</taxon>
        <taxon>Paractinoplanes</taxon>
    </lineage>
</organism>
<evidence type="ECO:0000313" key="2">
    <source>
        <dbReference type="EMBL" id="MFC7279317.1"/>
    </source>
</evidence>